<feature type="compositionally biased region" description="Polar residues" evidence="1">
    <location>
        <begin position="86"/>
        <end position="113"/>
    </location>
</feature>
<dbReference type="OrthoDB" id="286814at2759"/>
<reference evidence="3" key="1">
    <citation type="submission" date="2014-09" db="EMBL/GenBank/DDBJ databases">
        <authorList>
            <person name="Sharma Rahul"/>
            <person name="Thines Marco"/>
        </authorList>
    </citation>
    <scope>NUCLEOTIDE SEQUENCE [LARGE SCALE GENOMIC DNA]</scope>
</reference>
<feature type="region of interest" description="Disordered" evidence="1">
    <location>
        <begin position="469"/>
        <end position="509"/>
    </location>
</feature>
<dbReference type="GO" id="GO:0019901">
    <property type="term" value="F:protein kinase binding"/>
    <property type="evidence" value="ECO:0007669"/>
    <property type="project" value="InterPro"/>
</dbReference>
<organism evidence="2 3">
    <name type="scientific">Ceraceosorus bombacis</name>
    <dbReference type="NCBI Taxonomy" id="401625"/>
    <lineage>
        <taxon>Eukaryota</taxon>
        <taxon>Fungi</taxon>
        <taxon>Dikarya</taxon>
        <taxon>Basidiomycota</taxon>
        <taxon>Ustilaginomycotina</taxon>
        <taxon>Exobasidiomycetes</taxon>
        <taxon>Ceraceosorales</taxon>
        <taxon>Ceraceosoraceae</taxon>
        <taxon>Ceraceosorus</taxon>
    </lineage>
</organism>
<protein>
    <submittedName>
        <fullName evidence="2">Cyclin</fullName>
    </submittedName>
</protein>
<proteinExistence type="predicted"/>
<feature type="compositionally biased region" description="Low complexity" evidence="1">
    <location>
        <begin position="69"/>
        <end position="85"/>
    </location>
</feature>
<feature type="region of interest" description="Disordered" evidence="1">
    <location>
        <begin position="1"/>
        <end position="150"/>
    </location>
</feature>
<dbReference type="AlphaFoldDB" id="A0A0P1BDB6"/>
<feature type="compositionally biased region" description="Polar residues" evidence="1">
    <location>
        <begin position="424"/>
        <end position="439"/>
    </location>
</feature>
<feature type="compositionally biased region" description="Polar residues" evidence="1">
    <location>
        <begin position="176"/>
        <end position="196"/>
    </location>
</feature>
<dbReference type="Proteomes" id="UP000054845">
    <property type="component" value="Unassembled WGS sequence"/>
</dbReference>
<dbReference type="CDD" id="cd20557">
    <property type="entry name" value="CYCLIN_ScPCL1-like"/>
    <property type="match status" value="1"/>
</dbReference>
<feature type="region of interest" description="Disordered" evidence="1">
    <location>
        <begin position="365"/>
        <end position="385"/>
    </location>
</feature>
<dbReference type="Gene3D" id="1.10.472.10">
    <property type="entry name" value="Cyclin-like"/>
    <property type="match status" value="1"/>
</dbReference>
<keyword evidence="3" id="KW-1185">Reference proteome</keyword>
<sequence length="509" mass="52710">MSTSEINEWAQSSSSSAVSTSASLQLHPTDGDASREQLRRQTTPSRTSLQQLTTPDRHLYSGTGKRSRSNSSSSSTSSASSSIFSGTQVSSQNSSVLDVEQSPVTSPGSSQASRECCSPSVGSRKARRADVKCGKSDTATSADSTFNGDGSVAAADVDVITSLGQDVSTLKFGDNDQLSASRNDPSTAQSPVSPTAGQAPKGIFVDALVDAAVATLDSIWHSPLASGVDEDVSTASVLRDSHNAVQPPERMFLAATMVASKFLQDRNYSNRAWSRISGLPIGELGACERSLLGAVGYHLDVSPDEWQAWIATMSNVADAQGAARVSAAASAPSLASLCRPDADSSSITPKPSAATLARPISVSIKSGTSTTIDQGRNTPTPPTNRQLAALATLARRSLSRTSSEGVALEYDSSLTPSPLGRALASSQSGSGNSTPTIGNSKLRLSFDADGLPRPPALKEISMTASLQSSPAFGHCTPPAPFPLARGSRTKGFASGRSLSHSFRGASRNR</sequence>
<dbReference type="STRING" id="401625.A0A0P1BDB6"/>
<dbReference type="PANTHER" id="PTHR15615">
    <property type="match status" value="1"/>
</dbReference>
<feature type="compositionally biased region" description="Low complexity" evidence="1">
    <location>
        <begin position="10"/>
        <end position="23"/>
    </location>
</feature>
<evidence type="ECO:0000313" key="3">
    <source>
        <dbReference type="Proteomes" id="UP000054845"/>
    </source>
</evidence>
<feature type="region of interest" description="Disordered" evidence="1">
    <location>
        <begin position="174"/>
        <end position="197"/>
    </location>
</feature>
<accession>A0A0P1BDB6</accession>
<dbReference type="GO" id="GO:0000307">
    <property type="term" value="C:cyclin-dependent protein kinase holoenzyme complex"/>
    <property type="evidence" value="ECO:0007669"/>
    <property type="project" value="TreeGrafter"/>
</dbReference>
<feature type="compositionally biased region" description="Polar residues" evidence="1">
    <location>
        <begin position="40"/>
        <end position="54"/>
    </location>
</feature>
<dbReference type="GO" id="GO:0005634">
    <property type="term" value="C:nucleus"/>
    <property type="evidence" value="ECO:0007669"/>
    <property type="project" value="TreeGrafter"/>
</dbReference>
<name>A0A0P1BDB6_9BASI</name>
<feature type="compositionally biased region" description="Polar residues" evidence="1">
    <location>
        <begin position="137"/>
        <end position="148"/>
    </location>
</feature>
<dbReference type="InterPro" id="IPR013922">
    <property type="entry name" value="Cyclin_PHO80-like"/>
</dbReference>
<dbReference type="GO" id="GO:0016538">
    <property type="term" value="F:cyclin-dependent protein serine/threonine kinase regulator activity"/>
    <property type="evidence" value="ECO:0007669"/>
    <property type="project" value="TreeGrafter"/>
</dbReference>
<feature type="compositionally biased region" description="Basic and acidic residues" evidence="1">
    <location>
        <begin position="29"/>
        <end position="39"/>
    </location>
</feature>
<dbReference type="PANTHER" id="PTHR15615:SF36">
    <property type="entry name" value="PHO85 CYCLIN-5"/>
    <property type="match status" value="1"/>
</dbReference>
<feature type="region of interest" description="Disordered" evidence="1">
    <location>
        <begin position="402"/>
        <end position="441"/>
    </location>
</feature>
<evidence type="ECO:0000313" key="2">
    <source>
        <dbReference type="EMBL" id="CEH13357.1"/>
    </source>
</evidence>
<evidence type="ECO:0000256" key="1">
    <source>
        <dbReference type="SAM" id="MobiDB-lite"/>
    </source>
</evidence>
<feature type="compositionally biased region" description="Polar residues" evidence="1">
    <location>
        <begin position="365"/>
        <end position="378"/>
    </location>
</feature>
<dbReference type="EMBL" id="CCYA01000217">
    <property type="protein sequence ID" value="CEH13357.1"/>
    <property type="molecule type" value="Genomic_DNA"/>
</dbReference>
<dbReference type="Pfam" id="PF08613">
    <property type="entry name" value="Cyclin"/>
    <property type="match status" value="1"/>
</dbReference>